<organism evidence="14 15">
    <name type="scientific">Panicum miliaceum</name>
    <name type="common">Proso millet</name>
    <name type="synonym">Broomcorn millet</name>
    <dbReference type="NCBI Taxonomy" id="4540"/>
    <lineage>
        <taxon>Eukaryota</taxon>
        <taxon>Viridiplantae</taxon>
        <taxon>Streptophyta</taxon>
        <taxon>Embryophyta</taxon>
        <taxon>Tracheophyta</taxon>
        <taxon>Spermatophyta</taxon>
        <taxon>Magnoliopsida</taxon>
        <taxon>Liliopsida</taxon>
        <taxon>Poales</taxon>
        <taxon>Poaceae</taxon>
        <taxon>PACMAD clade</taxon>
        <taxon>Panicoideae</taxon>
        <taxon>Panicodae</taxon>
        <taxon>Paniceae</taxon>
        <taxon>Panicinae</taxon>
        <taxon>Panicum</taxon>
        <taxon>Panicum sect. Panicum</taxon>
    </lineage>
</organism>
<feature type="transmembrane region" description="Helical" evidence="13">
    <location>
        <begin position="34"/>
        <end position="52"/>
    </location>
</feature>
<comment type="caution">
    <text evidence="14">The sequence shown here is derived from an EMBL/GenBank/DDBJ whole genome shotgun (WGS) entry which is preliminary data.</text>
</comment>
<dbReference type="GO" id="GO:0016126">
    <property type="term" value="P:sterol biosynthetic process"/>
    <property type="evidence" value="ECO:0007669"/>
    <property type="project" value="UniProtKB-KW"/>
</dbReference>
<evidence type="ECO:0000256" key="7">
    <source>
        <dbReference type="ARBA" id="ARBA00022989"/>
    </source>
</evidence>
<evidence type="ECO:0000256" key="5">
    <source>
        <dbReference type="ARBA" id="ARBA00022824"/>
    </source>
</evidence>
<dbReference type="PANTHER" id="PTHR15451:SF19">
    <property type="entry name" value="ERGOSTEROL BIOSYNTHETIC PROTEIN 28 HOMOLOG"/>
    <property type="match status" value="1"/>
</dbReference>
<dbReference type="GO" id="GO:0005789">
    <property type="term" value="C:endoplasmic reticulum membrane"/>
    <property type="evidence" value="ECO:0007669"/>
    <property type="project" value="UniProtKB-SubCell"/>
</dbReference>
<feature type="non-terminal residue" evidence="14">
    <location>
        <position position="1"/>
    </location>
</feature>
<evidence type="ECO:0000256" key="8">
    <source>
        <dbReference type="ARBA" id="ARBA00023011"/>
    </source>
</evidence>
<dbReference type="InterPro" id="IPR005352">
    <property type="entry name" value="Erg28"/>
</dbReference>
<dbReference type="AlphaFoldDB" id="A0A3L6SUW3"/>
<gene>
    <name evidence="14" type="ORF">C2845_PM05G00580</name>
</gene>
<keyword evidence="3" id="KW-0444">Lipid biosynthesis</keyword>
<keyword evidence="8" id="KW-0756">Sterol biosynthesis</keyword>
<dbReference type="Pfam" id="PF03694">
    <property type="entry name" value="Erg28"/>
    <property type="match status" value="1"/>
</dbReference>
<sequence>LENRPLYLATFLSFIYALGHFLTEFLIYHTMAAANLSTVGFFAGTSIVWMLLQWNSHGNPRGSHAEKQS</sequence>
<dbReference type="STRING" id="4540.A0A3L6SUW3"/>
<evidence type="ECO:0000256" key="9">
    <source>
        <dbReference type="ARBA" id="ARBA00023098"/>
    </source>
</evidence>
<evidence type="ECO:0000313" key="14">
    <source>
        <dbReference type="EMBL" id="RLN28149.1"/>
    </source>
</evidence>
<comment type="subcellular location">
    <subcellularLocation>
        <location evidence="1">Endoplasmic reticulum membrane</location>
        <topology evidence="1">Multi-pass membrane protein</topology>
    </subcellularLocation>
</comment>
<keyword evidence="10 13" id="KW-0472">Membrane</keyword>
<keyword evidence="6" id="KW-0752">Steroid biosynthesis</keyword>
<feature type="transmembrane region" description="Helical" evidence="13">
    <location>
        <begin position="6"/>
        <end position="27"/>
    </location>
</feature>
<protein>
    <recommendedName>
        <fullName evidence="16">Ergosterol biosynthetic protein 28</fullName>
    </recommendedName>
</protein>
<evidence type="ECO:0000256" key="6">
    <source>
        <dbReference type="ARBA" id="ARBA00022955"/>
    </source>
</evidence>
<keyword evidence="11" id="KW-1207">Sterol metabolism</keyword>
<proteinExistence type="inferred from homology"/>
<dbReference type="Proteomes" id="UP000275267">
    <property type="component" value="Unassembled WGS sequence"/>
</dbReference>
<reference evidence="15" key="1">
    <citation type="journal article" date="2019" name="Nat. Commun.">
        <title>The genome of broomcorn millet.</title>
        <authorList>
            <person name="Zou C."/>
            <person name="Miki D."/>
            <person name="Li D."/>
            <person name="Tang Q."/>
            <person name="Xiao L."/>
            <person name="Rajput S."/>
            <person name="Deng P."/>
            <person name="Jia W."/>
            <person name="Huang R."/>
            <person name="Zhang M."/>
            <person name="Sun Y."/>
            <person name="Hu J."/>
            <person name="Fu X."/>
            <person name="Schnable P.S."/>
            <person name="Li F."/>
            <person name="Zhang H."/>
            <person name="Feng B."/>
            <person name="Zhu X."/>
            <person name="Liu R."/>
            <person name="Schnable J.C."/>
            <person name="Zhu J.-K."/>
            <person name="Zhang H."/>
        </authorList>
    </citation>
    <scope>NUCLEOTIDE SEQUENCE [LARGE SCALE GENOMIC DNA]</scope>
</reference>
<evidence type="ECO:0008006" key="16">
    <source>
        <dbReference type="Google" id="ProtNLM"/>
    </source>
</evidence>
<evidence type="ECO:0000256" key="10">
    <source>
        <dbReference type="ARBA" id="ARBA00023136"/>
    </source>
</evidence>
<dbReference type="OrthoDB" id="6485510at2759"/>
<evidence type="ECO:0000256" key="3">
    <source>
        <dbReference type="ARBA" id="ARBA00022516"/>
    </source>
</evidence>
<dbReference type="EMBL" id="PQIB02000003">
    <property type="protein sequence ID" value="RLN28149.1"/>
    <property type="molecule type" value="Genomic_DNA"/>
</dbReference>
<keyword evidence="5" id="KW-0256">Endoplasmic reticulum</keyword>
<name>A0A3L6SUW3_PANMI</name>
<evidence type="ECO:0000256" key="13">
    <source>
        <dbReference type="SAM" id="Phobius"/>
    </source>
</evidence>
<keyword evidence="4 13" id="KW-0812">Transmembrane</keyword>
<evidence type="ECO:0000313" key="15">
    <source>
        <dbReference type="Proteomes" id="UP000275267"/>
    </source>
</evidence>
<accession>A0A3L6SUW3</accession>
<keyword evidence="7 13" id="KW-1133">Transmembrane helix</keyword>
<evidence type="ECO:0000256" key="11">
    <source>
        <dbReference type="ARBA" id="ARBA00023166"/>
    </source>
</evidence>
<comment type="similarity">
    <text evidence="2">Belongs to the ERG28 family.</text>
</comment>
<keyword evidence="9" id="KW-0443">Lipid metabolism</keyword>
<keyword evidence="15" id="KW-1185">Reference proteome</keyword>
<dbReference type="PANTHER" id="PTHR15451">
    <property type="entry name" value="ERGOSTEROL BIOSYNTHETIC PROTEIN 28-RELATED"/>
    <property type="match status" value="1"/>
</dbReference>
<evidence type="ECO:0000256" key="12">
    <source>
        <dbReference type="ARBA" id="ARBA00023221"/>
    </source>
</evidence>
<evidence type="ECO:0000256" key="2">
    <source>
        <dbReference type="ARBA" id="ARBA00005377"/>
    </source>
</evidence>
<evidence type="ECO:0000256" key="1">
    <source>
        <dbReference type="ARBA" id="ARBA00004477"/>
    </source>
</evidence>
<keyword evidence="12" id="KW-0753">Steroid metabolism</keyword>
<evidence type="ECO:0000256" key="4">
    <source>
        <dbReference type="ARBA" id="ARBA00022692"/>
    </source>
</evidence>
<dbReference type="GO" id="GO:0030674">
    <property type="term" value="F:protein-macromolecule adaptor activity"/>
    <property type="evidence" value="ECO:0007669"/>
    <property type="project" value="TreeGrafter"/>
</dbReference>